<feature type="domain" description="Nephrocystin 3-like N-terminal" evidence="5">
    <location>
        <begin position="389"/>
        <end position="533"/>
    </location>
</feature>
<dbReference type="Pfam" id="PF23239">
    <property type="entry name" value="DUF7069"/>
    <property type="match status" value="1"/>
</dbReference>
<protein>
    <submittedName>
        <fullName evidence="6">Purine and uridine phosphorylase</fullName>
    </submittedName>
</protein>
<dbReference type="SUPFAM" id="SSF52540">
    <property type="entry name" value="P-loop containing nucleoside triphosphate hydrolases"/>
    <property type="match status" value="1"/>
</dbReference>
<dbReference type="GO" id="GO:0003824">
    <property type="term" value="F:catalytic activity"/>
    <property type="evidence" value="ECO:0007669"/>
    <property type="project" value="InterPro"/>
</dbReference>
<dbReference type="PANTHER" id="PTHR46082:SF11">
    <property type="entry name" value="AAA+ ATPASE DOMAIN-CONTAINING PROTEIN-RELATED"/>
    <property type="match status" value="1"/>
</dbReference>
<dbReference type="InterPro" id="IPR056884">
    <property type="entry name" value="NPHP3-like_N"/>
</dbReference>
<dbReference type="Pfam" id="PF24883">
    <property type="entry name" value="NPHP3_N"/>
    <property type="match status" value="1"/>
</dbReference>
<evidence type="ECO:0000259" key="5">
    <source>
        <dbReference type="Pfam" id="PF24883"/>
    </source>
</evidence>
<feature type="domain" description="DUF7069" evidence="4">
    <location>
        <begin position="556"/>
        <end position="624"/>
    </location>
</feature>
<dbReference type="PROSITE" id="PS50297">
    <property type="entry name" value="ANK_REP_REGION"/>
    <property type="match status" value="2"/>
</dbReference>
<dbReference type="Gene3D" id="3.40.50.1580">
    <property type="entry name" value="Nucleoside phosphorylase domain"/>
    <property type="match status" value="1"/>
</dbReference>
<proteinExistence type="predicted"/>
<name>A0A2J5HNL3_9EURO</name>
<feature type="domain" description="GPI inositol-deacylase winged helix" evidence="3">
    <location>
        <begin position="639"/>
        <end position="722"/>
    </location>
</feature>
<evidence type="ECO:0000259" key="3">
    <source>
        <dbReference type="Pfam" id="PF22939"/>
    </source>
</evidence>
<dbReference type="Gene3D" id="1.25.40.20">
    <property type="entry name" value="Ankyrin repeat-containing domain"/>
    <property type="match status" value="1"/>
</dbReference>
<dbReference type="SMART" id="SM00248">
    <property type="entry name" value="ANK"/>
    <property type="match status" value="2"/>
</dbReference>
<evidence type="ECO:0000313" key="7">
    <source>
        <dbReference type="Proteomes" id="UP000235023"/>
    </source>
</evidence>
<dbReference type="InterPro" id="IPR035994">
    <property type="entry name" value="Nucleoside_phosphorylase_sf"/>
</dbReference>
<keyword evidence="2" id="KW-0040">ANK repeat</keyword>
<dbReference type="InterPro" id="IPR002110">
    <property type="entry name" value="Ankyrin_rpt"/>
</dbReference>
<dbReference type="InterPro" id="IPR036770">
    <property type="entry name" value="Ankyrin_rpt-contain_sf"/>
</dbReference>
<dbReference type="EMBL" id="KZ559570">
    <property type="protein sequence ID" value="PLN78804.1"/>
    <property type="molecule type" value="Genomic_DNA"/>
</dbReference>
<dbReference type="Proteomes" id="UP000235023">
    <property type="component" value="Unassembled WGS sequence"/>
</dbReference>
<evidence type="ECO:0000256" key="1">
    <source>
        <dbReference type="ARBA" id="ARBA00022737"/>
    </source>
</evidence>
<evidence type="ECO:0000256" key="2">
    <source>
        <dbReference type="PROSITE-ProRule" id="PRU00023"/>
    </source>
</evidence>
<keyword evidence="1" id="KW-0677">Repeat</keyword>
<feature type="repeat" description="ANK" evidence="2">
    <location>
        <begin position="902"/>
        <end position="934"/>
    </location>
</feature>
<dbReference type="InterPro" id="IPR027417">
    <property type="entry name" value="P-loop_NTPase"/>
</dbReference>
<dbReference type="Pfam" id="PF22939">
    <property type="entry name" value="WHD_GPIID"/>
    <property type="match status" value="1"/>
</dbReference>
<sequence>MSDPAIYTIGWICSLRAGYVAAQELLDEEHEEPAVVAPNDTNNYTLGQIGRNNVVITVLPEDHAGTASAATVAAKLLNSFPNVQIGVSVGIGGGVPSEEHDIRLGDVVVSAPRNGKGGVLQYDFGKQIQGQGFHQTLFLNQPPTTLRTAVIGVCAQYRRRGHRITETIKEIMDRNTRLLPEYGRPEPSADRLFKADVIHDPRGCAEYCMKMSSSVIPRRERMEFDENPAIHYGLVASGNRSIQDALLRDQLARENDVLCFENDAAGLMNTFPCLVIRGICDYADSHRSKEWQGYAAMVAAVYAKDLFRRINPTKVDVEKRIGHILSDLQDVAQTHRTIAEQQLHMQERIFQQMLSDQKEECLKLFRRTSSTEDTTYEWYKGRVQDRVKGTCEWFLNHDHFRTWLEQKTGPLLVTADPGCGKSVLAKYLIDQGLPRSATICFFFFQNQDQNTIRQALCALLHQLFLQKPFLVKYAMEEFAKNGRGLVNSTWTLWTILEKAVQELRAGPIIMVLDALDECVDSEMEALIRRIESQFRGYQIFPWARIPGEDESGSIIREAHHVIRSRVERLAKDKRLADPAKGHLERRLLKVPHRTYLWVHLVFNYLTTEPFKKTVRGIDSALANLSASINEAYERILRKSNPHPKVRRVFSIILAASRPLTVSEMNVALNVDDRSKSIHDLDLEEDENFWLRLRDGCGLLISIDHNQIFFLHPSVREFLLSHQASVTNLLKSRWQDSITIRDAHTVFGTICVYYLVLFNNDPLPTEADRKGSGCLNHNLYALLEYSSNHWSTHYREAAFSPDAEVTSSTLRICCPDSPSWSVWFTGYSRNHRSSITQIDTGLMAVSYLGLEGPASLLLAQGTDCNPKDANGRTPLSWAAENGHEDVVRLLLTKGADYRSADRHGQTPLSWAVKYGREGVIKLLLDKGADFKIQHMNGQSTLS</sequence>
<keyword evidence="7" id="KW-1185">Reference proteome</keyword>
<dbReference type="Pfam" id="PF12796">
    <property type="entry name" value="Ank_2"/>
    <property type="match status" value="1"/>
</dbReference>
<feature type="repeat" description="ANK" evidence="2">
    <location>
        <begin position="869"/>
        <end position="901"/>
    </location>
</feature>
<dbReference type="AlphaFoldDB" id="A0A2J5HNL3"/>
<dbReference type="GO" id="GO:0009116">
    <property type="term" value="P:nucleoside metabolic process"/>
    <property type="evidence" value="ECO:0007669"/>
    <property type="project" value="InterPro"/>
</dbReference>
<gene>
    <name evidence="6" type="ORF">BDW42DRAFT_201936</name>
</gene>
<dbReference type="SUPFAM" id="SSF48403">
    <property type="entry name" value="Ankyrin repeat"/>
    <property type="match status" value="1"/>
</dbReference>
<evidence type="ECO:0000259" key="4">
    <source>
        <dbReference type="Pfam" id="PF23239"/>
    </source>
</evidence>
<dbReference type="Gene3D" id="3.40.50.300">
    <property type="entry name" value="P-loop containing nucleotide triphosphate hydrolases"/>
    <property type="match status" value="1"/>
</dbReference>
<dbReference type="PROSITE" id="PS50088">
    <property type="entry name" value="ANK_REPEAT"/>
    <property type="match status" value="2"/>
</dbReference>
<evidence type="ECO:0000313" key="6">
    <source>
        <dbReference type="EMBL" id="PLN78804.1"/>
    </source>
</evidence>
<accession>A0A2J5HNL3</accession>
<dbReference type="OrthoDB" id="1577640at2759"/>
<dbReference type="InterPro" id="IPR054471">
    <property type="entry name" value="GPIID_WHD"/>
</dbReference>
<dbReference type="PRINTS" id="PR01415">
    <property type="entry name" value="ANKYRIN"/>
</dbReference>
<dbReference type="InterPro" id="IPR053137">
    <property type="entry name" value="NLR-like"/>
</dbReference>
<dbReference type="InterPro" id="IPR055497">
    <property type="entry name" value="DUF7069"/>
</dbReference>
<organism evidence="6 7">
    <name type="scientific">Aspergillus taichungensis</name>
    <dbReference type="NCBI Taxonomy" id="482145"/>
    <lineage>
        <taxon>Eukaryota</taxon>
        <taxon>Fungi</taxon>
        <taxon>Dikarya</taxon>
        <taxon>Ascomycota</taxon>
        <taxon>Pezizomycotina</taxon>
        <taxon>Eurotiomycetes</taxon>
        <taxon>Eurotiomycetidae</taxon>
        <taxon>Eurotiales</taxon>
        <taxon>Aspergillaceae</taxon>
        <taxon>Aspergillus</taxon>
        <taxon>Aspergillus subgen. Circumdati</taxon>
    </lineage>
</organism>
<dbReference type="PANTHER" id="PTHR46082">
    <property type="entry name" value="ATP/GTP-BINDING PROTEIN-RELATED"/>
    <property type="match status" value="1"/>
</dbReference>
<dbReference type="SUPFAM" id="SSF53167">
    <property type="entry name" value="Purine and uridine phosphorylases"/>
    <property type="match status" value="1"/>
</dbReference>
<reference evidence="7" key="1">
    <citation type="submission" date="2017-12" db="EMBL/GenBank/DDBJ databases">
        <authorList>
            <consortium name="DOE Joint Genome Institute"/>
            <person name="Mondo S.J."/>
            <person name="Kjaerbolling I."/>
            <person name="Vesth T.C."/>
            <person name="Frisvad J.C."/>
            <person name="Nybo J.L."/>
            <person name="Theobald S."/>
            <person name="Kuo A."/>
            <person name="Bowyer P."/>
            <person name="Matsuda Y."/>
            <person name="Lyhne E.K."/>
            <person name="Kogle M.E."/>
            <person name="Clum A."/>
            <person name="Lipzen A."/>
            <person name="Salamov A."/>
            <person name="Ngan C.Y."/>
            <person name="Daum C."/>
            <person name="Chiniquy J."/>
            <person name="Barry K."/>
            <person name="LaButti K."/>
            <person name="Haridas S."/>
            <person name="Simmons B.A."/>
            <person name="Magnuson J.K."/>
            <person name="Mortensen U.H."/>
            <person name="Larsen T.O."/>
            <person name="Grigoriev I.V."/>
            <person name="Baker S.E."/>
            <person name="Andersen M.R."/>
            <person name="Nordberg H.P."/>
            <person name="Cantor M.N."/>
            <person name="Hua S.X."/>
        </authorList>
    </citation>
    <scope>NUCLEOTIDE SEQUENCE [LARGE SCALE GENOMIC DNA]</scope>
    <source>
        <strain evidence="7">IBT 19404</strain>
    </source>
</reference>